<feature type="region of interest" description="Disordered" evidence="1">
    <location>
        <begin position="76"/>
        <end position="95"/>
    </location>
</feature>
<proteinExistence type="predicted"/>
<protein>
    <submittedName>
        <fullName evidence="3">Uncharacterized protein</fullName>
    </submittedName>
</protein>
<dbReference type="EMBL" id="KK118304">
    <property type="protein sequence ID" value="KFM72668.1"/>
    <property type="molecule type" value="Genomic_DNA"/>
</dbReference>
<name>A0A087U5M9_STEMI</name>
<gene>
    <name evidence="3" type="ORF">X975_20225</name>
</gene>
<dbReference type="OrthoDB" id="10322111at2759"/>
<keyword evidence="4" id="KW-1185">Reference proteome</keyword>
<evidence type="ECO:0000256" key="2">
    <source>
        <dbReference type="SAM" id="SignalP"/>
    </source>
</evidence>
<organism evidence="3 4">
    <name type="scientific">Stegodyphus mimosarum</name>
    <name type="common">African social velvet spider</name>
    <dbReference type="NCBI Taxonomy" id="407821"/>
    <lineage>
        <taxon>Eukaryota</taxon>
        <taxon>Metazoa</taxon>
        <taxon>Ecdysozoa</taxon>
        <taxon>Arthropoda</taxon>
        <taxon>Chelicerata</taxon>
        <taxon>Arachnida</taxon>
        <taxon>Araneae</taxon>
        <taxon>Araneomorphae</taxon>
        <taxon>Entelegynae</taxon>
        <taxon>Eresoidea</taxon>
        <taxon>Eresidae</taxon>
        <taxon>Stegodyphus</taxon>
    </lineage>
</organism>
<evidence type="ECO:0000256" key="1">
    <source>
        <dbReference type="SAM" id="MobiDB-lite"/>
    </source>
</evidence>
<feature type="signal peptide" evidence="2">
    <location>
        <begin position="1"/>
        <end position="18"/>
    </location>
</feature>
<feature type="chain" id="PRO_5001830217" evidence="2">
    <location>
        <begin position="19"/>
        <end position="95"/>
    </location>
</feature>
<sequence>MIASIAFLFLSFVAVTSGQRCGIQTCTEEQCCLGTPLFGMCIQKKQEGESCRTNPLFAICDTCAPGLKCIEKKCTSETTETTTGTTEAPETTSTE</sequence>
<feature type="non-terminal residue" evidence="3">
    <location>
        <position position="95"/>
    </location>
</feature>
<evidence type="ECO:0000313" key="3">
    <source>
        <dbReference type="EMBL" id="KFM72668.1"/>
    </source>
</evidence>
<dbReference type="AlphaFoldDB" id="A0A087U5M9"/>
<dbReference type="Proteomes" id="UP000054359">
    <property type="component" value="Unassembled WGS sequence"/>
</dbReference>
<reference evidence="3 4" key="1">
    <citation type="submission" date="2013-11" db="EMBL/GenBank/DDBJ databases">
        <title>Genome sequencing of Stegodyphus mimosarum.</title>
        <authorList>
            <person name="Bechsgaard J."/>
        </authorList>
    </citation>
    <scope>NUCLEOTIDE SEQUENCE [LARGE SCALE GENOMIC DNA]</scope>
</reference>
<evidence type="ECO:0000313" key="4">
    <source>
        <dbReference type="Proteomes" id="UP000054359"/>
    </source>
</evidence>
<accession>A0A087U5M9</accession>
<keyword evidence="2" id="KW-0732">Signal</keyword>